<dbReference type="PATRIC" id="fig|1384054.3.peg.2301"/>
<organism evidence="2 3">
    <name type="scientific">Arenimonas malthae CC-JY-1</name>
    <dbReference type="NCBI Taxonomy" id="1384054"/>
    <lineage>
        <taxon>Bacteria</taxon>
        <taxon>Pseudomonadati</taxon>
        <taxon>Pseudomonadota</taxon>
        <taxon>Gammaproteobacteria</taxon>
        <taxon>Lysobacterales</taxon>
        <taxon>Lysobacteraceae</taxon>
        <taxon>Arenimonas</taxon>
    </lineage>
</organism>
<dbReference type="InterPro" id="IPR046157">
    <property type="entry name" value="DUF6159"/>
</dbReference>
<dbReference type="eggNOG" id="ENOG502ZBM3">
    <property type="taxonomic scope" value="Bacteria"/>
</dbReference>
<dbReference type="AlphaFoldDB" id="A0A091AXU0"/>
<keyword evidence="3" id="KW-1185">Reference proteome</keyword>
<evidence type="ECO:0000313" key="3">
    <source>
        <dbReference type="Proteomes" id="UP000029392"/>
    </source>
</evidence>
<sequence>MFDKVSRSWHLVKASAGVLRTDKELLLLPVISAIATLLVGATFLVPVLGLRLFEGGEIGPMGAIVGFLFYLSQYFVIFFFNTALVGAAMIRLEGGDPTVADGLRIARGKLGAILGYAALAATVGLVLKMLGERAGAVGKIIIGLIGMAWTLATFLVVPILVSRDIGPVDAVKESVDLLKRTWGENVVGNVGINLAFGLVTALVVVMAIGLTVAAALIAGATVAIAVAVLGAIAIALVAVVQAALSGIYAAAVYRYAVDGAAPAGFAGGELQAAFRPK</sequence>
<dbReference type="Proteomes" id="UP000029392">
    <property type="component" value="Unassembled WGS sequence"/>
</dbReference>
<keyword evidence="1" id="KW-0812">Transmembrane</keyword>
<evidence type="ECO:0000313" key="2">
    <source>
        <dbReference type="EMBL" id="KFN44271.1"/>
    </source>
</evidence>
<feature type="transmembrane region" description="Helical" evidence="1">
    <location>
        <begin position="224"/>
        <end position="251"/>
    </location>
</feature>
<name>A0A091AXU0_9GAMM</name>
<dbReference type="Pfam" id="PF19656">
    <property type="entry name" value="DUF6159"/>
    <property type="match status" value="1"/>
</dbReference>
<dbReference type="RefSeq" id="WP_043804594.1">
    <property type="nucleotide sequence ID" value="NZ_AVCH01000189.1"/>
</dbReference>
<feature type="transmembrane region" description="Helical" evidence="1">
    <location>
        <begin position="110"/>
        <end position="128"/>
    </location>
</feature>
<accession>A0A091AXU0</accession>
<feature type="transmembrane region" description="Helical" evidence="1">
    <location>
        <begin position="26"/>
        <end position="50"/>
    </location>
</feature>
<proteinExistence type="predicted"/>
<protein>
    <recommendedName>
        <fullName evidence="4">Glycerophosphoryl diester phosphodiesterase membrane domain-containing protein</fullName>
    </recommendedName>
</protein>
<comment type="caution">
    <text evidence="2">The sequence shown here is derived from an EMBL/GenBank/DDBJ whole genome shotgun (WGS) entry which is preliminary data.</text>
</comment>
<feature type="transmembrane region" description="Helical" evidence="1">
    <location>
        <begin position="62"/>
        <end position="90"/>
    </location>
</feature>
<evidence type="ECO:0000256" key="1">
    <source>
        <dbReference type="SAM" id="Phobius"/>
    </source>
</evidence>
<keyword evidence="1" id="KW-0472">Membrane</keyword>
<keyword evidence="1" id="KW-1133">Transmembrane helix</keyword>
<feature type="transmembrane region" description="Helical" evidence="1">
    <location>
        <begin position="140"/>
        <end position="161"/>
    </location>
</feature>
<dbReference type="OrthoDB" id="5637493at2"/>
<evidence type="ECO:0008006" key="4">
    <source>
        <dbReference type="Google" id="ProtNLM"/>
    </source>
</evidence>
<feature type="transmembrane region" description="Helical" evidence="1">
    <location>
        <begin position="194"/>
        <end position="217"/>
    </location>
</feature>
<dbReference type="STRING" id="1384054.N790_10720"/>
<gene>
    <name evidence="2" type="ORF">N790_10720</name>
</gene>
<reference evidence="2 3" key="1">
    <citation type="submission" date="2013-09" db="EMBL/GenBank/DDBJ databases">
        <title>Genome sequencing of Arenimonas malthae.</title>
        <authorList>
            <person name="Chen F."/>
            <person name="Wang G."/>
        </authorList>
    </citation>
    <scope>NUCLEOTIDE SEQUENCE [LARGE SCALE GENOMIC DNA]</scope>
    <source>
        <strain evidence="2 3">CC-JY-1</strain>
    </source>
</reference>
<dbReference type="EMBL" id="AVCH01000189">
    <property type="protein sequence ID" value="KFN44271.1"/>
    <property type="molecule type" value="Genomic_DNA"/>
</dbReference>